<reference evidence="8" key="1">
    <citation type="submission" date="2020-07" db="EMBL/GenBank/DDBJ databases">
        <title>Vallitalea pronyensis genome.</title>
        <authorList>
            <person name="Postec A."/>
        </authorList>
    </citation>
    <scope>NUCLEOTIDE SEQUENCE</scope>
    <source>
        <strain evidence="8">FatNI3</strain>
    </source>
</reference>
<dbReference type="AlphaFoldDB" id="A0A8J8MGL4"/>
<accession>A0A8J8MGL4</accession>
<evidence type="ECO:0000256" key="3">
    <source>
        <dbReference type="ARBA" id="ARBA00022691"/>
    </source>
</evidence>
<gene>
    <name evidence="8" type="ORF">HZI73_02490</name>
</gene>
<evidence type="ECO:0000256" key="2">
    <source>
        <dbReference type="ARBA" id="ARBA00022485"/>
    </source>
</evidence>
<sequence length="233" mass="26542">MIIKGFTKTTLLDYPGHIASTVFTGGCNFNCPFCHNKDLVMDYKDMETLPTEKVLSHIYKRRNMVKSICISGGEPTLQKNLIHFLEEVKGYGVLVKLDTNGTHPEVIQEAYEKGLIDYVAMDIKNAKSKYPITCDQQVDMKQIQTSIDYIKCCGVDYEFRTTVVKELHTHEDMIQIGQWLAGSGRYFLQSYIKSDKQIGRGLHPHSVDTLKDFRVALEPYFKTVTIRGVDADD</sequence>
<evidence type="ECO:0000259" key="7">
    <source>
        <dbReference type="PROSITE" id="PS51918"/>
    </source>
</evidence>
<dbReference type="KEGG" id="vpy:HZI73_02490"/>
<dbReference type="PROSITE" id="PS51918">
    <property type="entry name" value="RADICAL_SAM"/>
    <property type="match status" value="1"/>
</dbReference>
<dbReference type="EMBL" id="CP058649">
    <property type="protein sequence ID" value="QUI21219.1"/>
    <property type="molecule type" value="Genomic_DNA"/>
</dbReference>
<evidence type="ECO:0000313" key="8">
    <source>
        <dbReference type="EMBL" id="QUI21219.1"/>
    </source>
</evidence>
<dbReference type="SUPFAM" id="SSF102114">
    <property type="entry name" value="Radical SAM enzymes"/>
    <property type="match status" value="1"/>
</dbReference>
<evidence type="ECO:0000256" key="1">
    <source>
        <dbReference type="ARBA" id="ARBA00001966"/>
    </source>
</evidence>
<dbReference type="InterPro" id="IPR007197">
    <property type="entry name" value="rSAM"/>
</dbReference>
<dbReference type="InterPro" id="IPR012840">
    <property type="entry name" value="NrdG2"/>
</dbReference>
<dbReference type="RefSeq" id="WP_212696683.1">
    <property type="nucleotide sequence ID" value="NZ_CP058649.1"/>
</dbReference>
<dbReference type="CDD" id="cd01335">
    <property type="entry name" value="Radical_SAM"/>
    <property type="match status" value="1"/>
</dbReference>
<dbReference type="GO" id="GO:0051539">
    <property type="term" value="F:4 iron, 4 sulfur cluster binding"/>
    <property type="evidence" value="ECO:0007669"/>
    <property type="project" value="UniProtKB-KW"/>
</dbReference>
<name>A0A8J8MGL4_9FIRM</name>
<keyword evidence="2" id="KW-0004">4Fe-4S</keyword>
<evidence type="ECO:0000256" key="4">
    <source>
        <dbReference type="ARBA" id="ARBA00022723"/>
    </source>
</evidence>
<dbReference type="InterPro" id="IPR013785">
    <property type="entry name" value="Aldolase_TIM"/>
</dbReference>
<dbReference type="Pfam" id="PF04055">
    <property type="entry name" value="Radical_SAM"/>
    <property type="match status" value="1"/>
</dbReference>
<comment type="cofactor">
    <cofactor evidence="1">
        <name>[4Fe-4S] cluster</name>
        <dbReference type="ChEBI" id="CHEBI:49883"/>
    </cofactor>
</comment>
<dbReference type="NCBIfam" id="TIGR02495">
    <property type="entry name" value="NrdG2"/>
    <property type="match status" value="1"/>
</dbReference>
<dbReference type="SFLD" id="SFLDS00029">
    <property type="entry name" value="Radical_SAM"/>
    <property type="match status" value="1"/>
</dbReference>
<dbReference type="PANTHER" id="PTHR30352:SF13">
    <property type="entry name" value="GLYCYL-RADICAL ENZYME ACTIVATING ENZYME YJJW-RELATED"/>
    <property type="match status" value="1"/>
</dbReference>
<keyword evidence="3" id="KW-0949">S-adenosyl-L-methionine</keyword>
<keyword evidence="5" id="KW-0408">Iron</keyword>
<dbReference type="InterPro" id="IPR058240">
    <property type="entry name" value="rSAM_sf"/>
</dbReference>
<keyword evidence="6" id="KW-0411">Iron-sulfur</keyword>
<evidence type="ECO:0000256" key="6">
    <source>
        <dbReference type="ARBA" id="ARBA00023014"/>
    </source>
</evidence>
<dbReference type="PROSITE" id="PS51257">
    <property type="entry name" value="PROKAR_LIPOPROTEIN"/>
    <property type="match status" value="1"/>
</dbReference>
<dbReference type="GO" id="GO:0003824">
    <property type="term" value="F:catalytic activity"/>
    <property type="evidence" value="ECO:0007669"/>
    <property type="project" value="InterPro"/>
</dbReference>
<proteinExistence type="predicted"/>
<evidence type="ECO:0000256" key="5">
    <source>
        <dbReference type="ARBA" id="ARBA00023004"/>
    </source>
</evidence>
<dbReference type="GO" id="GO:0046872">
    <property type="term" value="F:metal ion binding"/>
    <property type="evidence" value="ECO:0007669"/>
    <property type="project" value="UniProtKB-KW"/>
</dbReference>
<protein>
    <submittedName>
        <fullName evidence="8">Anaerobic ribonucleoside-triphosphate reductase activating protein</fullName>
    </submittedName>
</protein>
<organism evidence="8 9">
    <name type="scientific">Vallitalea pronyensis</name>
    <dbReference type="NCBI Taxonomy" id="1348613"/>
    <lineage>
        <taxon>Bacteria</taxon>
        <taxon>Bacillati</taxon>
        <taxon>Bacillota</taxon>
        <taxon>Clostridia</taxon>
        <taxon>Lachnospirales</taxon>
        <taxon>Vallitaleaceae</taxon>
        <taxon>Vallitalea</taxon>
    </lineage>
</organism>
<dbReference type="Gene3D" id="3.20.20.70">
    <property type="entry name" value="Aldolase class I"/>
    <property type="match status" value="1"/>
</dbReference>
<evidence type="ECO:0000313" key="9">
    <source>
        <dbReference type="Proteomes" id="UP000683246"/>
    </source>
</evidence>
<feature type="domain" description="Radical SAM core" evidence="7">
    <location>
        <begin position="13"/>
        <end position="227"/>
    </location>
</feature>
<dbReference type="SFLD" id="SFLDG01094">
    <property type="entry name" value="Uncharacterised_Radical_SAM_Su"/>
    <property type="match status" value="1"/>
</dbReference>
<keyword evidence="4" id="KW-0479">Metal-binding</keyword>
<dbReference type="PANTHER" id="PTHR30352">
    <property type="entry name" value="PYRUVATE FORMATE-LYASE-ACTIVATING ENZYME"/>
    <property type="match status" value="1"/>
</dbReference>
<dbReference type="Proteomes" id="UP000683246">
    <property type="component" value="Chromosome"/>
</dbReference>
<keyword evidence="9" id="KW-1185">Reference proteome</keyword>
<dbReference type="InterPro" id="IPR034457">
    <property type="entry name" value="Organic_radical-activating"/>
</dbReference>